<evidence type="ECO:0000256" key="1">
    <source>
        <dbReference type="ARBA" id="ARBA00022679"/>
    </source>
</evidence>
<keyword evidence="3 6" id="KW-0418">Kinase</keyword>
<dbReference type="GO" id="GO:0004672">
    <property type="term" value="F:protein kinase activity"/>
    <property type="evidence" value="ECO:0007669"/>
    <property type="project" value="InterPro"/>
</dbReference>
<organism evidence="6 7">
    <name type="scientific">Crepidotus variabilis</name>
    <dbReference type="NCBI Taxonomy" id="179855"/>
    <lineage>
        <taxon>Eukaryota</taxon>
        <taxon>Fungi</taxon>
        <taxon>Dikarya</taxon>
        <taxon>Basidiomycota</taxon>
        <taxon>Agaricomycotina</taxon>
        <taxon>Agaricomycetes</taxon>
        <taxon>Agaricomycetidae</taxon>
        <taxon>Agaricales</taxon>
        <taxon>Agaricineae</taxon>
        <taxon>Crepidotaceae</taxon>
        <taxon>Crepidotus</taxon>
    </lineage>
</organism>
<proteinExistence type="predicted"/>
<dbReference type="InterPro" id="IPR050538">
    <property type="entry name" value="MAP_kinase_kinase_kinase"/>
</dbReference>
<keyword evidence="1" id="KW-0808">Transferase</keyword>
<keyword evidence="4" id="KW-0067">ATP-binding</keyword>
<dbReference type="InterPro" id="IPR008271">
    <property type="entry name" value="Ser/Thr_kinase_AS"/>
</dbReference>
<evidence type="ECO:0000259" key="5">
    <source>
        <dbReference type="PROSITE" id="PS50011"/>
    </source>
</evidence>
<evidence type="ECO:0000313" key="6">
    <source>
        <dbReference type="EMBL" id="KAF9528662.1"/>
    </source>
</evidence>
<evidence type="ECO:0000313" key="7">
    <source>
        <dbReference type="Proteomes" id="UP000807306"/>
    </source>
</evidence>
<dbReference type="GO" id="GO:0005524">
    <property type="term" value="F:ATP binding"/>
    <property type="evidence" value="ECO:0007669"/>
    <property type="project" value="UniProtKB-KW"/>
</dbReference>
<dbReference type="PANTHER" id="PTHR48016:SF56">
    <property type="entry name" value="MAPKK KINASE"/>
    <property type="match status" value="1"/>
</dbReference>
<dbReference type="InterPro" id="IPR011009">
    <property type="entry name" value="Kinase-like_dom_sf"/>
</dbReference>
<dbReference type="Gene3D" id="1.10.510.10">
    <property type="entry name" value="Transferase(Phosphotransferase) domain 1"/>
    <property type="match status" value="1"/>
</dbReference>
<dbReference type="PROSITE" id="PS50011">
    <property type="entry name" value="PROTEIN_KINASE_DOM"/>
    <property type="match status" value="1"/>
</dbReference>
<sequence>MCFRVLRQWQTSNDKKIYQEFCRETSIWRQLRHPNVLPLIGVSMEIFPRRYCFVIPWMNNGSVISYLKAHPEQDKCFFIKQIIEGLAYLHQLDPPVAHKDLKGDNILVGPDLTCFITDFGLSSMLDSQRSRTAGRGTQYWMAPELFGLVALNLDPRPRDVYSLGCTISEVGYP</sequence>
<dbReference type="SUPFAM" id="SSF56112">
    <property type="entry name" value="Protein kinase-like (PK-like)"/>
    <property type="match status" value="1"/>
</dbReference>
<feature type="domain" description="Protein kinase" evidence="5">
    <location>
        <begin position="1"/>
        <end position="173"/>
    </location>
</feature>
<dbReference type="AlphaFoldDB" id="A0A9P6JPM1"/>
<name>A0A9P6JPM1_9AGAR</name>
<keyword evidence="7" id="KW-1185">Reference proteome</keyword>
<evidence type="ECO:0000256" key="3">
    <source>
        <dbReference type="ARBA" id="ARBA00022777"/>
    </source>
</evidence>
<comment type="caution">
    <text evidence="6">The sequence shown here is derived from an EMBL/GenBank/DDBJ whole genome shotgun (WGS) entry which is preliminary data.</text>
</comment>
<dbReference type="InterPro" id="IPR000719">
    <property type="entry name" value="Prot_kinase_dom"/>
</dbReference>
<protein>
    <submittedName>
        <fullName evidence="6">Kinase-like domain-containing protein</fullName>
    </submittedName>
</protein>
<reference evidence="6" key="1">
    <citation type="submission" date="2020-11" db="EMBL/GenBank/DDBJ databases">
        <authorList>
            <consortium name="DOE Joint Genome Institute"/>
            <person name="Ahrendt S."/>
            <person name="Riley R."/>
            <person name="Andreopoulos W."/>
            <person name="Labutti K."/>
            <person name="Pangilinan J."/>
            <person name="Ruiz-Duenas F.J."/>
            <person name="Barrasa J.M."/>
            <person name="Sanchez-Garcia M."/>
            <person name="Camarero S."/>
            <person name="Miyauchi S."/>
            <person name="Serrano A."/>
            <person name="Linde D."/>
            <person name="Babiker R."/>
            <person name="Drula E."/>
            <person name="Ayuso-Fernandez I."/>
            <person name="Pacheco R."/>
            <person name="Padilla G."/>
            <person name="Ferreira P."/>
            <person name="Barriuso J."/>
            <person name="Kellner H."/>
            <person name="Castanera R."/>
            <person name="Alfaro M."/>
            <person name="Ramirez L."/>
            <person name="Pisabarro A.G."/>
            <person name="Kuo A."/>
            <person name="Tritt A."/>
            <person name="Lipzen A."/>
            <person name="He G."/>
            <person name="Yan M."/>
            <person name="Ng V."/>
            <person name="Cullen D."/>
            <person name="Martin F."/>
            <person name="Rosso M.-N."/>
            <person name="Henrissat B."/>
            <person name="Hibbett D."/>
            <person name="Martinez A.T."/>
            <person name="Grigoriev I.V."/>
        </authorList>
    </citation>
    <scope>NUCLEOTIDE SEQUENCE</scope>
    <source>
        <strain evidence="6">CBS 506.95</strain>
    </source>
</reference>
<dbReference type="OrthoDB" id="346907at2759"/>
<evidence type="ECO:0000256" key="2">
    <source>
        <dbReference type="ARBA" id="ARBA00022741"/>
    </source>
</evidence>
<dbReference type="GO" id="GO:0000165">
    <property type="term" value="P:MAPK cascade"/>
    <property type="evidence" value="ECO:0007669"/>
    <property type="project" value="UniProtKB-ARBA"/>
</dbReference>
<accession>A0A9P6JPM1</accession>
<dbReference type="SMART" id="SM00220">
    <property type="entry name" value="S_TKc"/>
    <property type="match status" value="1"/>
</dbReference>
<dbReference type="Pfam" id="PF00069">
    <property type="entry name" value="Pkinase"/>
    <property type="match status" value="1"/>
</dbReference>
<dbReference type="EMBL" id="MU157851">
    <property type="protein sequence ID" value="KAF9528662.1"/>
    <property type="molecule type" value="Genomic_DNA"/>
</dbReference>
<keyword evidence="2" id="KW-0547">Nucleotide-binding</keyword>
<dbReference type="PANTHER" id="PTHR48016">
    <property type="entry name" value="MAP KINASE KINASE KINASE SSK2-RELATED-RELATED"/>
    <property type="match status" value="1"/>
</dbReference>
<dbReference type="PROSITE" id="PS00108">
    <property type="entry name" value="PROTEIN_KINASE_ST"/>
    <property type="match status" value="1"/>
</dbReference>
<gene>
    <name evidence="6" type="ORF">CPB83DRAFT_766511</name>
</gene>
<dbReference type="Proteomes" id="UP000807306">
    <property type="component" value="Unassembled WGS sequence"/>
</dbReference>
<evidence type="ECO:0000256" key="4">
    <source>
        <dbReference type="ARBA" id="ARBA00022840"/>
    </source>
</evidence>